<evidence type="ECO:0000256" key="5">
    <source>
        <dbReference type="ARBA" id="ARBA00022989"/>
    </source>
</evidence>
<accession>A0ABV7Y6T8</accession>
<keyword evidence="5 7" id="KW-1133">Transmembrane helix</keyword>
<dbReference type="EMBL" id="JBHRZH010000005">
    <property type="protein sequence ID" value="MFC3760542.1"/>
    <property type="molecule type" value="Genomic_DNA"/>
</dbReference>
<keyword evidence="2 7" id="KW-0813">Transport</keyword>
<feature type="transmembrane region" description="Helical" evidence="7">
    <location>
        <begin position="233"/>
        <end position="255"/>
    </location>
</feature>
<dbReference type="InterPro" id="IPR000515">
    <property type="entry name" value="MetI-like"/>
</dbReference>
<organism evidence="9 10">
    <name type="scientific">Tenggerimyces flavus</name>
    <dbReference type="NCBI Taxonomy" id="1708749"/>
    <lineage>
        <taxon>Bacteria</taxon>
        <taxon>Bacillati</taxon>
        <taxon>Actinomycetota</taxon>
        <taxon>Actinomycetes</taxon>
        <taxon>Propionibacteriales</taxon>
        <taxon>Nocardioidaceae</taxon>
        <taxon>Tenggerimyces</taxon>
    </lineage>
</organism>
<feature type="transmembrane region" description="Helical" evidence="7">
    <location>
        <begin position="132"/>
        <end position="155"/>
    </location>
</feature>
<feature type="transmembrane region" description="Helical" evidence="7">
    <location>
        <begin position="175"/>
        <end position="194"/>
    </location>
</feature>
<name>A0ABV7Y6T8_9ACTN</name>
<reference evidence="10" key="1">
    <citation type="journal article" date="2019" name="Int. J. Syst. Evol. Microbiol.">
        <title>The Global Catalogue of Microorganisms (GCM) 10K type strain sequencing project: providing services to taxonomists for standard genome sequencing and annotation.</title>
        <authorList>
            <consortium name="The Broad Institute Genomics Platform"/>
            <consortium name="The Broad Institute Genome Sequencing Center for Infectious Disease"/>
            <person name="Wu L."/>
            <person name="Ma J."/>
        </authorList>
    </citation>
    <scope>NUCLEOTIDE SEQUENCE [LARGE SCALE GENOMIC DNA]</scope>
    <source>
        <strain evidence="10">CGMCC 4.7241</strain>
    </source>
</reference>
<keyword evidence="4 7" id="KW-0812">Transmembrane</keyword>
<evidence type="ECO:0000256" key="7">
    <source>
        <dbReference type="RuleBase" id="RU363032"/>
    </source>
</evidence>
<evidence type="ECO:0000256" key="6">
    <source>
        <dbReference type="ARBA" id="ARBA00023136"/>
    </source>
</evidence>
<dbReference type="PANTHER" id="PTHR43163:SF7">
    <property type="entry name" value="DIPEPTIDE-TRANSPORT INTEGRAL MEMBRANE PROTEIN ABC TRANSPORTER DPPB-RELATED"/>
    <property type="match status" value="1"/>
</dbReference>
<evidence type="ECO:0000256" key="4">
    <source>
        <dbReference type="ARBA" id="ARBA00022692"/>
    </source>
</evidence>
<feature type="domain" description="ABC transmembrane type-1" evidence="8">
    <location>
        <begin position="95"/>
        <end position="298"/>
    </location>
</feature>
<dbReference type="Proteomes" id="UP001595699">
    <property type="component" value="Unassembled WGS sequence"/>
</dbReference>
<comment type="caution">
    <text evidence="9">The sequence shown here is derived from an EMBL/GenBank/DDBJ whole genome shotgun (WGS) entry which is preliminary data.</text>
</comment>
<dbReference type="RefSeq" id="WP_205122415.1">
    <property type="nucleotide sequence ID" value="NZ_JAFBCM010000001.1"/>
</dbReference>
<proteinExistence type="inferred from homology"/>
<feature type="transmembrane region" description="Helical" evidence="7">
    <location>
        <begin position="275"/>
        <end position="301"/>
    </location>
</feature>
<evidence type="ECO:0000256" key="3">
    <source>
        <dbReference type="ARBA" id="ARBA00022475"/>
    </source>
</evidence>
<dbReference type="CDD" id="cd06261">
    <property type="entry name" value="TM_PBP2"/>
    <property type="match status" value="1"/>
</dbReference>
<keyword evidence="3" id="KW-1003">Cell membrane</keyword>
<feature type="transmembrane region" description="Helical" evidence="7">
    <location>
        <begin position="97"/>
        <end position="120"/>
    </location>
</feature>
<dbReference type="InterPro" id="IPR035906">
    <property type="entry name" value="MetI-like_sf"/>
</dbReference>
<dbReference type="SUPFAM" id="SSF161098">
    <property type="entry name" value="MetI-like"/>
    <property type="match status" value="1"/>
</dbReference>
<feature type="transmembrane region" description="Helical" evidence="7">
    <location>
        <begin position="9"/>
        <end position="28"/>
    </location>
</feature>
<dbReference type="Pfam" id="PF00528">
    <property type="entry name" value="BPD_transp_1"/>
    <property type="match status" value="1"/>
</dbReference>
<dbReference type="PANTHER" id="PTHR43163">
    <property type="entry name" value="DIPEPTIDE TRANSPORT SYSTEM PERMEASE PROTEIN DPPB-RELATED"/>
    <property type="match status" value="1"/>
</dbReference>
<protein>
    <submittedName>
        <fullName evidence="9">ABC transporter permease</fullName>
    </submittedName>
</protein>
<sequence>MGAYLIRRILQVIPVFIGTTLLVYWLMFAGSTDPLQALAGERPVTPAERLVLEERFNLNDPFILQYVKYLGRLLTGDLGQQLNGRDISNVLSTAWPITIRLALVAFAFTIVFGITAGILAGMRRKGVFDTTVLVSTLVVISIPVFVLGSTLQFLFGVQFRIFPVAVGGEATWFELLLPGMVLGALALATTARLTRTSIAENLRMDYVRTARSKGLPTARVVGVHVLRNSLIPVVTFLGAGLGDLMAGAIVTESIFNIPGVGFQIRQGIRAEDGPTVVTIVSILVLVYLIANLVVDVLYAVLDPRIRYD</sequence>
<comment type="similarity">
    <text evidence="7">Belongs to the binding-protein-dependent transport system permease family.</text>
</comment>
<evidence type="ECO:0000313" key="10">
    <source>
        <dbReference type="Proteomes" id="UP001595699"/>
    </source>
</evidence>
<keyword evidence="6 7" id="KW-0472">Membrane</keyword>
<keyword evidence="10" id="KW-1185">Reference proteome</keyword>
<dbReference type="InterPro" id="IPR045621">
    <property type="entry name" value="BPD_transp_1_N"/>
</dbReference>
<evidence type="ECO:0000256" key="2">
    <source>
        <dbReference type="ARBA" id="ARBA00022448"/>
    </source>
</evidence>
<evidence type="ECO:0000256" key="1">
    <source>
        <dbReference type="ARBA" id="ARBA00004651"/>
    </source>
</evidence>
<dbReference type="Gene3D" id="1.10.3720.10">
    <property type="entry name" value="MetI-like"/>
    <property type="match status" value="1"/>
</dbReference>
<evidence type="ECO:0000259" key="8">
    <source>
        <dbReference type="PROSITE" id="PS50928"/>
    </source>
</evidence>
<comment type="subcellular location">
    <subcellularLocation>
        <location evidence="1 7">Cell membrane</location>
        <topology evidence="1 7">Multi-pass membrane protein</topology>
    </subcellularLocation>
</comment>
<evidence type="ECO:0000313" key="9">
    <source>
        <dbReference type="EMBL" id="MFC3760542.1"/>
    </source>
</evidence>
<gene>
    <name evidence="9" type="ORF">ACFOUW_06810</name>
</gene>
<dbReference type="PROSITE" id="PS50928">
    <property type="entry name" value="ABC_TM1"/>
    <property type="match status" value="1"/>
</dbReference>
<dbReference type="Pfam" id="PF19300">
    <property type="entry name" value="BPD_transp_1_N"/>
    <property type="match status" value="1"/>
</dbReference>